<keyword evidence="3" id="KW-0274">FAD</keyword>
<dbReference type="PROSITE" id="PS51387">
    <property type="entry name" value="FAD_PCMH"/>
    <property type="match status" value="1"/>
</dbReference>
<evidence type="ECO:0000256" key="1">
    <source>
        <dbReference type="ARBA" id="ARBA00005466"/>
    </source>
</evidence>
<sequence>MQYLDQVTINDDKSVATVGPGSKWINVYKTLDQYGVSVVGGRGPTVGAGGFMLGAGGYFHWTGKYGMAADNVKDFEIVLANGTITNANAENNTDLFWALKGGGPNFGIVTKMDLYTIPIRNIWYQFGTYDSNQAPALIEAYAKWQNDGASDTRGTVGFVIGLETTFVGLFWSEPAEKPEPFAPFYNITQIEPAGTPTNSTLMELTNQLAFIGSEGSARHDYRAATAKVDVELYNDVYEFWKPKAQAVHNATGANVTFVFQPVPKSVAAASEEKGGNPMGITAEDQMWWSTTLDWTDAADDDTVRGLSIETTDKWEELGKARGSYLPHLFMNDASRDQNPLASYGEENLQKLKDIAAKYDPTQLFQEVQNSGFLLSKA</sequence>
<dbReference type="AlphaFoldDB" id="A0A6A6SKU7"/>
<dbReference type="InterPro" id="IPR006094">
    <property type="entry name" value="Oxid_FAD_bind_N"/>
</dbReference>
<keyword evidence="4" id="KW-0560">Oxidoreductase</keyword>
<dbReference type="GO" id="GO:0071949">
    <property type="term" value="F:FAD binding"/>
    <property type="evidence" value="ECO:0007669"/>
    <property type="project" value="InterPro"/>
</dbReference>
<dbReference type="InterPro" id="IPR036318">
    <property type="entry name" value="FAD-bd_PCMH-like_sf"/>
</dbReference>
<dbReference type="InterPro" id="IPR050416">
    <property type="entry name" value="FAD-linked_Oxidoreductase"/>
</dbReference>
<dbReference type="Gene3D" id="3.40.462.20">
    <property type="match status" value="1"/>
</dbReference>
<dbReference type="PANTHER" id="PTHR42973:SF54">
    <property type="entry name" value="FAD-BINDING PCMH-TYPE DOMAIN-CONTAINING PROTEIN"/>
    <property type="match status" value="1"/>
</dbReference>
<reference evidence="6" key="1">
    <citation type="journal article" date="2020" name="Stud. Mycol.">
        <title>101 Dothideomycetes genomes: a test case for predicting lifestyles and emergence of pathogens.</title>
        <authorList>
            <person name="Haridas S."/>
            <person name="Albert R."/>
            <person name="Binder M."/>
            <person name="Bloem J."/>
            <person name="Labutti K."/>
            <person name="Salamov A."/>
            <person name="Andreopoulos B."/>
            <person name="Baker S."/>
            <person name="Barry K."/>
            <person name="Bills G."/>
            <person name="Bluhm B."/>
            <person name="Cannon C."/>
            <person name="Castanera R."/>
            <person name="Culley D."/>
            <person name="Daum C."/>
            <person name="Ezra D."/>
            <person name="Gonzalez J."/>
            <person name="Henrissat B."/>
            <person name="Kuo A."/>
            <person name="Liang C."/>
            <person name="Lipzen A."/>
            <person name="Lutzoni F."/>
            <person name="Magnuson J."/>
            <person name="Mondo S."/>
            <person name="Nolan M."/>
            <person name="Ohm R."/>
            <person name="Pangilinan J."/>
            <person name="Park H.-J."/>
            <person name="Ramirez L."/>
            <person name="Alfaro M."/>
            <person name="Sun H."/>
            <person name="Tritt A."/>
            <person name="Yoshinaga Y."/>
            <person name="Zwiers L.-H."/>
            <person name="Turgeon B."/>
            <person name="Goodwin S."/>
            <person name="Spatafora J."/>
            <person name="Crous P."/>
            <person name="Grigoriev I."/>
        </authorList>
    </citation>
    <scope>NUCLEOTIDE SEQUENCE</scope>
    <source>
        <strain evidence="6">CBS 473.64</strain>
    </source>
</reference>
<dbReference type="InterPro" id="IPR016169">
    <property type="entry name" value="FAD-bd_PCMH_sub2"/>
</dbReference>
<keyword evidence="2" id="KW-0285">Flavoprotein</keyword>
<accession>A0A6A6SKU7</accession>
<dbReference type="SUPFAM" id="SSF56176">
    <property type="entry name" value="FAD-binding/transporter-associated domain-like"/>
    <property type="match status" value="1"/>
</dbReference>
<dbReference type="Proteomes" id="UP000799753">
    <property type="component" value="Unassembled WGS sequence"/>
</dbReference>
<dbReference type="Pfam" id="PF01565">
    <property type="entry name" value="FAD_binding_4"/>
    <property type="match status" value="1"/>
</dbReference>
<dbReference type="InterPro" id="IPR016166">
    <property type="entry name" value="FAD-bd_PCMH"/>
</dbReference>
<dbReference type="GO" id="GO:0016491">
    <property type="term" value="F:oxidoreductase activity"/>
    <property type="evidence" value="ECO:0007669"/>
    <property type="project" value="UniProtKB-KW"/>
</dbReference>
<feature type="domain" description="FAD-binding PCMH-type" evidence="5">
    <location>
        <begin position="1"/>
        <end position="119"/>
    </location>
</feature>
<dbReference type="Gene3D" id="3.30.465.10">
    <property type="match status" value="1"/>
</dbReference>
<protein>
    <submittedName>
        <fullName evidence="6">FAD-binding domain-containing protein</fullName>
    </submittedName>
</protein>
<gene>
    <name evidence="6" type="ORF">P280DRAFT_525848</name>
</gene>
<dbReference type="OrthoDB" id="2151789at2759"/>
<keyword evidence="7" id="KW-1185">Reference proteome</keyword>
<evidence type="ECO:0000256" key="3">
    <source>
        <dbReference type="ARBA" id="ARBA00022827"/>
    </source>
</evidence>
<evidence type="ECO:0000256" key="2">
    <source>
        <dbReference type="ARBA" id="ARBA00022630"/>
    </source>
</evidence>
<proteinExistence type="inferred from homology"/>
<evidence type="ECO:0000313" key="7">
    <source>
        <dbReference type="Proteomes" id="UP000799753"/>
    </source>
</evidence>
<evidence type="ECO:0000313" key="6">
    <source>
        <dbReference type="EMBL" id="KAF2646814.1"/>
    </source>
</evidence>
<evidence type="ECO:0000259" key="5">
    <source>
        <dbReference type="PROSITE" id="PS51387"/>
    </source>
</evidence>
<organism evidence="6 7">
    <name type="scientific">Massarina eburnea CBS 473.64</name>
    <dbReference type="NCBI Taxonomy" id="1395130"/>
    <lineage>
        <taxon>Eukaryota</taxon>
        <taxon>Fungi</taxon>
        <taxon>Dikarya</taxon>
        <taxon>Ascomycota</taxon>
        <taxon>Pezizomycotina</taxon>
        <taxon>Dothideomycetes</taxon>
        <taxon>Pleosporomycetidae</taxon>
        <taxon>Pleosporales</taxon>
        <taxon>Massarineae</taxon>
        <taxon>Massarinaceae</taxon>
        <taxon>Massarina</taxon>
    </lineage>
</organism>
<evidence type="ECO:0000256" key="4">
    <source>
        <dbReference type="ARBA" id="ARBA00023002"/>
    </source>
</evidence>
<dbReference type="EMBL" id="MU006776">
    <property type="protein sequence ID" value="KAF2646814.1"/>
    <property type="molecule type" value="Genomic_DNA"/>
</dbReference>
<dbReference type="PANTHER" id="PTHR42973">
    <property type="entry name" value="BINDING OXIDOREDUCTASE, PUTATIVE (AFU_ORTHOLOGUE AFUA_1G17690)-RELATED"/>
    <property type="match status" value="1"/>
</dbReference>
<comment type="similarity">
    <text evidence="1">Belongs to the oxygen-dependent FAD-linked oxidoreductase family.</text>
</comment>
<name>A0A6A6SKU7_9PLEO</name>